<reference evidence="1" key="1">
    <citation type="journal article" date="2023" name="G3 (Bethesda)">
        <title>Whole genome assembly and annotation of the endangered Caribbean coral Acropora cervicornis.</title>
        <authorList>
            <person name="Selwyn J.D."/>
            <person name="Vollmer S.V."/>
        </authorList>
    </citation>
    <scope>NUCLEOTIDE SEQUENCE</scope>
    <source>
        <strain evidence="1">K2</strain>
    </source>
</reference>
<protein>
    <submittedName>
        <fullName evidence="1">Uncharacterized protein</fullName>
    </submittedName>
</protein>
<comment type="caution">
    <text evidence="1">The sequence shown here is derived from an EMBL/GenBank/DDBJ whole genome shotgun (WGS) entry which is preliminary data.</text>
</comment>
<sequence>MACEYLSLGLHVSNHSRPTPLTIIFYLFSSPAMERSEVLNIGDTAISKNNDNLVDSMKHRLNESLSDIKRANSESADSHLSEIEEPRCLKKKVNEDQYRFNSKLSDMLTEAKSSCSSQQLDKNDVLDSDHSSSVATLRYLTHCEFVVGEAKVCSVRGNLAKSYQQWVSIDAPGFVLS</sequence>
<gene>
    <name evidence="1" type="ORF">P5673_016529</name>
</gene>
<feature type="non-terminal residue" evidence="1">
    <location>
        <position position="1"/>
    </location>
</feature>
<proteinExistence type="predicted"/>
<reference evidence="1" key="2">
    <citation type="journal article" date="2023" name="Science">
        <title>Genomic signatures of disease resistance in endangered staghorn corals.</title>
        <authorList>
            <person name="Vollmer S.V."/>
            <person name="Selwyn J.D."/>
            <person name="Despard B.A."/>
            <person name="Roesel C.L."/>
        </authorList>
    </citation>
    <scope>NUCLEOTIDE SEQUENCE</scope>
    <source>
        <strain evidence="1">K2</strain>
    </source>
</reference>
<keyword evidence="2" id="KW-1185">Reference proteome</keyword>
<accession>A0AAD9V4A4</accession>
<name>A0AAD9V4A4_ACRCE</name>
<dbReference type="Proteomes" id="UP001249851">
    <property type="component" value="Unassembled WGS sequence"/>
</dbReference>
<evidence type="ECO:0000313" key="1">
    <source>
        <dbReference type="EMBL" id="KAK2560749.1"/>
    </source>
</evidence>
<dbReference type="AlphaFoldDB" id="A0AAD9V4A4"/>
<dbReference type="EMBL" id="JARQWQ010000035">
    <property type="protein sequence ID" value="KAK2560749.1"/>
    <property type="molecule type" value="Genomic_DNA"/>
</dbReference>
<evidence type="ECO:0000313" key="2">
    <source>
        <dbReference type="Proteomes" id="UP001249851"/>
    </source>
</evidence>
<organism evidence="1 2">
    <name type="scientific">Acropora cervicornis</name>
    <name type="common">Staghorn coral</name>
    <dbReference type="NCBI Taxonomy" id="6130"/>
    <lineage>
        <taxon>Eukaryota</taxon>
        <taxon>Metazoa</taxon>
        <taxon>Cnidaria</taxon>
        <taxon>Anthozoa</taxon>
        <taxon>Hexacorallia</taxon>
        <taxon>Scleractinia</taxon>
        <taxon>Astrocoeniina</taxon>
        <taxon>Acroporidae</taxon>
        <taxon>Acropora</taxon>
    </lineage>
</organism>